<evidence type="ECO:0000256" key="2">
    <source>
        <dbReference type="ARBA" id="ARBA00022490"/>
    </source>
</evidence>
<dbReference type="HAMAP" id="MF_00377">
    <property type="entry name" value="DnaA_bact"/>
    <property type="match status" value="1"/>
</dbReference>
<dbReference type="PROSITE" id="PS01008">
    <property type="entry name" value="DNAA"/>
    <property type="match status" value="1"/>
</dbReference>
<comment type="domain">
    <text evidence="8">Domain I is involved in oligomerization and binding regulators, domain II is flexibile and of varying length in different bacteria, domain III forms the AAA+ region, while domain IV binds dsDNA.</text>
</comment>
<dbReference type="RefSeq" id="WP_284203531.1">
    <property type="nucleotide sequence ID" value="NZ_BSPQ01000004.1"/>
</dbReference>
<comment type="subcellular location">
    <subcellularLocation>
        <location evidence="8">Cytoplasm</location>
    </subcellularLocation>
</comment>
<dbReference type="SUPFAM" id="SSF52540">
    <property type="entry name" value="P-loop containing nucleoside triphosphate hydrolases"/>
    <property type="match status" value="1"/>
</dbReference>
<dbReference type="Proteomes" id="UP001157353">
    <property type="component" value="Unassembled WGS sequence"/>
</dbReference>
<keyword evidence="4 8" id="KW-0547">Nucleotide-binding</keyword>
<keyword evidence="6 8" id="KW-0446">Lipid-binding</keyword>
<evidence type="ECO:0000259" key="13">
    <source>
        <dbReference type="SMART" id="SM00382"/>
    </source>
</evidence>
<dbReference type="Gene3D" id="3.40.50.300">
    <property type="entry name" value="P-loop containing nucleotide triphosphate hydrolases"/>
    <property type="match status" value="1"/>
</dbReference>
<dbReference type="Gene3D" id="3.30.300.180">
    <property type="match status" value="1"/>
</dbReference>
<dbReference type="PANTHER" id="PTHR30050:SF2">
    <property type="entry name" value="CHROMOSOMAL REPLICATION INITIATOR PROTEIN DNAA"/>
    <property type="match status" value="1"/>
</dbReference>
<dbReference type="EMBL" id="BSPQ01000004">
    <property type="protein sequence ID" value="GLS90402.1"/>
    <property type="molecule type" value="Genomic_DNA"/>
</dbReference>
<dbReference type="InterPro" id="IPR027417">
    <property type="entry name" value="P-loop_NTPase"/>
</dbReference>
<comment type="similarity">
    <text evidence="1 8 11">Belongs to the DnaA family.</text>
</comment>
<evidence type="ECO:0000256" key="8">
    <source>
        <dbReference type="HAMAP-Rule" id="MF_00377"/>
    </source>
</evidence>
<sequence>MSLAIWQECLAQLKDELSKSDFSTWLRPLQAGYSNSVLSLYSPNKFTSDWVRNNFMEIIENKVKLLAQLEDPNHTIQIRLLVGKPESSETKPVAAPIAAKINTNHPWQGVSKADPVAHKSNLIKRFTFDNFVEGKSNNFAIATTQQIAENPGGVYNPLFLYAHPGLGKTHLLHAVGNAIVAENPESKVVYIRSERFVQDMINAIRNNTIEQFKDYYASLDALLIDDIHFFAGKERSQEVLFQTFNSMLDGHQQVILTSDRFPKEIEGIDERLRTRFGWGLSIPIDPPELETRVAILISKAEERGLTLPDDVAFFIAKRLTITDVRVLEGAIANISAKAQFTGQDITISLVQDALRDMLAVHTKQTTIDNIQKVVAEHYRIKISDMASKRRTRTVARPRQIAMALAKELTQHSLPEIGEAFGGRDHTTVLHACRKVAELRNENNDIQEDYKILIRTLSM</sequence>
<feature type="coiled-coil region" evidence="12">
    <location>
        <begin position="428"/>
        <end position="455"/>
    </location>
</feature>
<evidence type="ECO:0000256" key="10">
    <source>
        <dbReference type="RuleBase" id="RU000577"/>
    </source>
</evidence>
<dbReference type="InterPro" id="IPR010921">
    <property type="entry name" value="Trp_repressor/repl_initiator"/>
</dbReference>
<evidence type="ECO:0000313" key="15">
    <source>
        <dbReference type="EMBL" id="GLS90402.1"/>
    </source>
</evidence>
<protein>
    <recommendedName>
        <fullName evidence="8 9">Chromosomal replication initiator protein DnaA</fullName>
    </recommendedName>
</protein>
<dbReference type="Pfam" id="PF00308">
    <property type="entry name" value="Bac_DnaA"/>
    <property type="match status" value="1"/>
</dbReference>
<evidence type="ECO:0000256" key="5">
    <source>
        <dbReference type="ARBA" id="ARBA00022840"/>
    </source>
</evidence>
<reference evidence="16" key="1">
    <citation type="journal article" date="2019" name="Int. J. Syst. Evol. Microbiol.">
        <title>The Global Catalogue of Microorganisms (GCM) 10K type strain sequencing project: providing services to taxonomists for standard genome sequencing and annotation.</title>
        <authorList>
            <consortium name="The Broad Institute Genomics Platform"/>
            <consortium name="The Broad Institute Genome Sequencing Center for Infectious Disease"/>
            <person name="Wu L."/>
            <person name="Ma J."/>
        </authorList>
    </citation>
    <scope>NUCLEOTIDE SEQUENCE [LARGE SCALE GENOMIC DNA]</scope>
    <source>
        <strain evidence="16">NBRC 103166</strain>
    </source>
</reference>
<feature type="region of interest" description="Domain IV, binds dsDNA" evidence="8">
    <location>
        <begin position="339"/>
        <end position="458"/>
    </location>
</feature>
<feature type="binding site" evidence="8">
    <location>
        <position position="167"/>
    </location>
    <ligand>
        <name>ATP</name>
        <dbReference type="ChEBI" id="CHEBI:30616"/>
    </ligand>
</feature>
<evidence type="ECO:0000256" key="12">
    <source>
        <dbReference type="SAM" id="Coils"/>
    </source>
</evidence>
<keyword evidence="7 8" id="KW-0238">DNA-binding</keyword>
<evidence type="ECO:0000256" key="11">
    <source>
        <dbReference type="RuleBase" id="RU004227"/>
    </source>
</evidence>
<dbReference type="Pfam" id="PF11638">
    <property type="entry name" value="DnaA_N"/>
    <property type="match status" value="1"/>
</dbReference>
<dbReference type="PRINTS" id="PR00051">
    <property type="entry name" value="DNAA"/>
</dbReference>
<name>A0ABQ6DZ77_9GAMM</name>
<comment type="subunit">
    <text evidence="8">Oligomerizes as a right-handed, spiral filament on DNA at oriC.</text>
</comment>
<dbReference type="InterPro" id="IPR018312">
    <property type="entry name" value="Chromosome_initiator_DnaA_CS"/>
</dbReference>
<feature type="binding site" evidence="8">
    <location>
        <position position="169"/>
    </location>
    <ligand>
        <name>ATP</name>
        <dbReference type="ChEBI" id="CHEBI:30616"/>
    </ligand>
</feature>
<dbReference type="InterPro" id="IPR038454">
    <property type="entry name" value="DnaA_N_sf"/>
</dbReference>
<evidence type="ECO:0000256" key="3">
    <source>
        <dbReference type="ARBA" id="ARBA00022705"/>
    </source>
</evidence>
<dbReference type="SUPFAM" id="SSF48295">
    <property type="entry name" value="TrpR-like"/>
    <property type="match status" value="1"/>
</dbReference>
<evidence type="ECO:0000259" key="14">
    <source>
        <dbReference type="SMART" id="SM00760"/>
    </source>
</evidence>
<dbReference type="InterPro" id="IPR001957">
    <property type="entry name" value="Chromosome_initiator_DnaA"/>
</dbReference>
<evidence type="ECO:0000313" key="16">
    <source>
        <dbReference type="Proteomes" id="UP001157353"/>
    </source>
</evidence>
<dbReference type="SMART" id="SM00760">
    <property type="entry name" value="Bac_DnaA_C"/>
    <property type="match status" value="1"/>
</dbReference>
<keyword evidence="2 8" id="KW-0963">Cytoplasm</keyword>
<keyword evidence="3 8" id="KW-0235">DNA replication</keyword>
<evidence type="ECO:0000256" key="4">
    <source>
        <dbReference type="ARBA" id="ARBA00022741"/>
    </source>
</evidence>
<keyword evidence="16" id="KW-1185">Reference proteome</keyword>
<dbReference type="Gene3D" id="1.10.8.60">
    <property type="match status" value="1"/>
</dbReference>
<proteinExistence type="inferred from homology"/>
<dbReference type="InterPro" id="IPR013317">
    <property type="entry name" value="DnaA_dom"/>
</dbReference>
<dbReference type="InterPro" id="IPR013159">
    <property type="entry name" value="DnaA_C"/>
</dbReference>
<organism evidence="15 16">
    <name type="scientific">Psychromonas marina</name>
    <dbReference type="NCBI Taxonomy" id="88364"/>
    <lineage>
        <taxon>Bacteria</taxon>
        <taxon>Pseudomonadati</taxon>
        <taxon>Pseudomonadota</taxon>
        <taxon>Gammaproteobacteria</taxon>
        <taxon>Alteromonadales</taxon>
        <taxon>Psychromonadaceae</taxon>
        <taxon>Psychromonas</taxon>
    </lineage>
</organism>
<dbReference type="InterPro" id="IPR020591">
    <property type="entry name" value="Chromosome_initiator_DnaA-like"/>
</dbReference>
<feature type="region of interest" description="Domain I, interacts with DnaA modulators" evidence="8">
    <location>
        <begin position="1"/>
        <end position="89"/>
    </location>
</feature>
<feature type="binding site" evidence="8">
    <location>
        <position position="165"/>
    </location>
    <ligand>
        <name>ATP</name>
        <dbReference type="ChEBI" id="CHEBI:30616"/>
    </ligand>
</feature>
<feature type="domain" description="AAA+ ATPase" evidence="13">
    <location>
        <begin position="154"/>
        <end position="280"/>
    </location>
</feature>
<dbReference type="InterPro" id="IPR003593">
    <property type="entry name" value="AAA+_ATPase"/>
</dbReference>
<dbReference type="NCBIfam" id="TIGR00362">
    <property type="entry name" value="DnaA"/>
    <property type="match status" value="1"/>
</dbReference>
<gene>
    <name evidence="8 15" type="primary">dnaA</name>
    <name evidence="15" type="ORF">GCM10007916_14690</name>
</gene>
<evidence type="ECO:0000256" key="7">
    <source>
        <dbReference type="ARBA" id="ARBA00023125"/>
    </source>
</evidence>
<dbReference type="SMART" id="SM00382">
    <property type="entry name" value="AAA"/>
    <property type="match status" value="1"/>
</dbReference>
<feature type="domain" description="Chromosomal replication initiator DnaA C-terminal" evidence="14">
    <location>
        <begin position="366"/>
        <end position="435"/>
    </location>
</feature>
<keyword evidence="5 8" id="KW-0067">ATP-binding</keyword>
<dbReference type="CDD" id="cd06571">
    <property type="entry name" value="Bac_DnaA_C"/>
    <property type="match status" value="1"/>
</dbReference>
<comment type="function">
    <text evidence="8 10">Plays an essential role in the initiation and regulation of chromosomal replication. ATP-DnaA binds to the origin of replication (oriC) to initiate formation of the DNA replication initiation complex once per cell cycle. Binds the DnaA box (a 9 base pair repeat at the origin) and separates the double-stranded (ds)DNA. Forms a right-handed helical filament on oriC DNA; dsDNA binds to the exterior of the filament while single-stranded (ss)DNA is stabiized in the filament's interior. The ATP-DnaA-oriC complex binds and stabilizes one strand of the AT-rich DNA unwinding element (DUE), permitting loading of DNA polymerase. After initiation quickly degrades to an ADP-DnaA complex that is not apt for DNA replication. Binds acidic phospholipids.</text>
</comment>
<keyword evidence="12" id="KW-0175">Coiled coil</keyword>
<dbReference type="CDD" id="cd00009">
    <property type="entry name" value="AAA"/>
    <property type="match status" value="1"/>
</dbReference>
<comment type="caution">
    <text evidence="8">Lacks conserved residue(s) required for the propagation of feature annotation.</text>
</comment>
<accession>A0ABQ6DZ77</accession>
<comment type="caution">
    <text evidence="15">The sequence shown here is derived from an EMBL/GenBank/DDBJ whole genome shotgun (WGS) entry which is preliminary data.</text>
</comment>
<evidence type="ECO:0000256" key="9">
    <source>
        <dbReference type="NCBIfam" id="TIGR00362"/>
    </source>
</evidence>
<dbReference type="PANTHER" id="PTHR30050">
    <property type="entry name" value="CHROMOSOMAL REPLICATION INITIATOR PROTEIN DNAA"/>
    <property type="match status" value="1"/>
</dbReference>
<dbReference type="Gene3D" id="1.10.1750.10">
    <property type="match status" value="1"/>
</dbReference>
<feature type="binding site" evidence="8">
    <location>
        <position position="168"/>
    </location>
    <ligand>
        <name>ATP</name>
        <dbReference type="ChEBI" id="CHEBI:30616"/>
    </ligand>
</feature>
<evidence type="ECO:0000256" key="1">
    <source>
        <dbReference type="ARBA" id="ARBA00006583"/>
    </source>
</evidence>
<dbReference type="Pfam" id="PF08299">
    <property type="entry name" value="Bac_DnaA_C"/>
    <property type="match status" value="1"/>
</dbReference>
<dbReference type="InterPro" id="IPR024633">
    <property type="entry name" value="DnaA_N_dom"/>
</dbReference>
<evidence type="ECO:0000256" key="6">
    <source>
        <dbReference type="ARBA" id="ARBA00023121"/>
    </source>
</evidence>